<keyword evidence="2" id="KW-1185">Reference proteome</keyword>
<evidence type="ECO:0000313" key="1">
    <source>
        <dbReference type="EMBL" id="MCU7547588.1"/>
    </source>
</evidence>
<protein>
    <submittedName>
        <fullName evidence="1">Uncharacterized protein</fullName>
    </submittedName>
</protein>
<gene>
    <name evidence="1" type="ORF">OCK74_00615</name>
</gene>
<organism evidence="1 2">
    <name type="scientific">Paraflavisolibacter caeni</name>
    <dbReference type="NCBI Taxonomy" id="2982496"/>
    <lineage>
        <taxon>Bacteria</taxon>
        <taxon>Pseudomonadati</taxon>
        <taxon>Bacteroidota</taxon>
        <taxon>Chitinophagia</taxon>
        <taxon>Chitinophagales</taxon>
        <taxon>Chitinophagaceae</taxon>
        <taxon>Paraflavisolibacter</taxon>
    </lineage>
</organism>
<dbReference type="Proteomes" id="UP001155483">
    <property type="component" value="Unassembled WGS sequence"/>
</dbReference>
<accession>A0A9X2XMQ7</accession>
<dbReference type="EMBL" id="JAOTIF010000001">
    <property type="protein sequence ID" value="MCU7547588.1"/>
    <property type="molecule type" value="Genomic_DNA"/>
</dbReference>
<name>A0A9X2XMQ7_9BACT</name>
<evidence type="ECO:0000313" key="2">
    <source>
        <dbReference type="Proteomes" id="UP001155483"/>
    </source>
</evidence>
<reference evidence="1" key="2">
    <citation type="submission" date="2023-04" db="EMBL/GenBank/DDBJ databases">
        <title>Paracnuella aquatica gen. nov., sp. nov., a member of the family Chitinophagaceae isolated from a hot spring.</title>
        <authorList>
            <person name="Wang C."/>
        </authorList>
    </citation>
    <scope>NUCLEOTIDE SEQUENCE</scope>
    <source>
        <strain evidence="1">LB-8</strain>
    </source>
</reference>
<comment type="caution">
    <text evidence="1">The sequence shown here is derived from an EMBL/GenBank/DDBJ whole genome shotgun (WGS) entry which is preliminary data.</text>
</comment>
<dbReference type="AlphaFoldDB" id="A0A9X2XMQ7"/>
<reference evidence="1" key="1">
    <citation type="submission" date="2022-09" db="EMBL/GenBank/DDBJ databases">
        <authorList>
            <person name="Yuan C."/>
            <person name="Ke Z."/>
        </authorList>
    </citation>
    <scope>NUCLEOTIDE SEQUENCE</scope>
    <source>
        <strain evidence="1">LB-8</strain>
    </source>
</reference>
<sequence length="91" mass="10949">MNTISFSYNGKTFESEIEYSLHKEPNYFWCYLSDPELIEDLGKNCILFLIYNGKFKTPHYYSIQHQSLINSMKVSIRQKFEIFKEKTETMK</sequence>
<proteinExistence type="predicted"/>
<dbReference type="RefSeq" id="WP_279295034.1">
    <property type="nucleotide sequence ID" value="NZ_JAOTIF010000001.1"/>
</dbReference>